<accession>A0ACC2SAR2</accession>
<dbReference type="EMBL" id="QTSX02005685">
    <property type="protein sequence ID" value="KAJ9059434.1"/>
    <property type="molecule type" value="Genomic_DNA"/>
</dbReference>
<comment type="caution">
    <text evidence="1">The sequence shown here is derived from an EMBL/GenBank/DDBJ whole genome shotgun (WGS) entry which is preliminary data.</text>
</comment>
<reference evidence="1" key="1">
    <citation type="submission" date="2022-04" db="EMBL/GenBank/DDBJ databases">
        <title>Genome of the entomopathogenic fungus Entomophthora muscae.</title>
        <authorList>
            <person name="Elya C."/>
            <person name="Lovett B.R."/>
            <person name="Lee E."/>
            <person name="Macias A.M."/>
            <person name="Hajek A.E."/>
            <person name="De Bivort B.L."/>
            <person name="Kasson M.T."/>
            <person name="De Fine Licht H.H."/>
            <person name="Stajich J.E."/>
        </authorList>
    </citation>
    <scope>NUCLEOTIDE SEQUENCE</scope>
    <source>
        <strain evidence="1">Berkeley</strain>
    </source>
</reference>
<evidence type="ECO:0000313" key="1">
    <source>
        <dbReference type="EMBL" id="KAJ9059434.1"/>
    </source>
</evidence>
<keyword evidence="2" id="KW-1185">Reference proteome</keyword>
<dbReference type="Proteomes" id="UP001165960">
    <property type="component" value="Unassembled WGS sequence"/>
</dbReference>
<proteinExistence type="predicted"/>
<protein>
    <submittedName>
        <fullName evidence="1">Uncharacterized protein</fullName>
    </submittedName>
</protein>
<name>A0ACC2SAR2_9FUNG</name>
<organism evidence="1 2">
    <name type="scientific">Entomophthora muscae</name>
    <dbReference type="NCBI Taxonomy" id="34485"/>
    <lineage>
        <taxon>Eukaryota</taxon>
        <taxon>Fungi</taxon>
        <taxon>Fungi incertae sedis</taxon>
        <taxon>Zoopagomycota</taxon>
        <taxon>Entomophthoromycotina</taxon>
        <taxon>Entomophthoromycetes</taxon>
        <taxon>Entomophthorales</taxon>
        <taxon>Entomophthoraceae</taxon>
        <taxon>Entomophthora</taxon>
    </lineage>
</organism>
<evidence type="ECO:0000313" key="2">
    <source>
        <dbReference type="Proteomes" id="UP001165960"/>
    </source>
</evidence>
<sequence>MPLPAADMGDTMKKLSETISSLYMYLTSGYQPKSNQFCQNCKQYSHFTSYCKQNCNHCEEEGHPFIYCPNLCAPESKASTSKSKPPKTKSSKPKNTPGKTKGSEPLKSELVNYESPAAGYQPQQQDQHDVSQQAYVAEPYGVPLEEEDGTFNEAPTIEVQKSSSLKTSSQKPQQAKKSKPKPAVPLLAVNPPNFNVLKTLADTHVPISLYNLAEIAPSVRAQMIQYLVKEHPEFTVKKRTPYGHHPRWGSTSNIISESFLRLLGVQEYSQVKEKFTFANSKTEECLGFVKYLTVDICGVRKLISAAIFQLTWYNLLIGLHALSEFGISVSFWNHEWFIQRENTLFPIDMCYTSPHNERESFLTAVEAINQNKGLTTKQRKKLHTFMKQYQDLFRNEDDPLTPANLENHVIDTENHFPVL</sequence>
<gene>
    <name evidence="1" type="ORF">DSO57_1002430</name>
</gene>